<evidence type="ECO:0000313" key="1">
    <source>
        <dbReference type="EMBL" id="CAG8621210.1"/>
    </source>
</evidence>
<organism evidence="1 2">
    <name type="scientific">Dentiscutata heterogama</name>
    <dbReference type="NCBI Taxonomy" id="1316150"/>
    <lineage>
        <taxon>Eukaryota</taxon>
        <taxon>Fungi</taxon>
        <taxon>Fungi incertae sedis</taxon>
        <taxon>Mucoromycota</taxon>
        <taxon>Glomeromycotina</taxon>
        <taxon>Glomeromycetes</taxon>
        <taxon>Diversisporales</taxon>
        <taxon>Gigasporaceae</taxon>
        <taxon>Dentiscutata</taxon>
    </lineage>
</organism>
<sequence>MFALKSFLQKIINNEPNNSDICIICQDSISSNISDSITILNCHHIFHYDCIFGYHMHDYRPNICPICRNENVRSTLSKVSASSSTETQNTEREENERNELSSQYEGNEHYEVNELYVENGVNEVEKEGVQEFINEIVNPDIDEMDTDEEDEMEMEEEMSDNGQTISLQMLLHLYDHA</sequence>
<reference evidence="1" key="1">
    <citation type="submission" date="2021-06" db="EMBL/GenBank/DDBJ databases">
        <authorList>
            <person name="Kallberg Y."/>
            <person name="Tangrot J."/>
            <person name="Rosling A."/>
        </authorList>
    </citation>
    <scope>NUCLEOTIDE SEQUENCE</scope>
    <source>
        <strain evidence="1">IL203A</strain>
    </source>
</reference>
<dbReference type="Proteomes" id="UP000789702">
    <property type="component" value="Unassembled WGS sequence"/>
</dbReference>
<dbReference type="EMBL" id="CAJVPU010012192">
    <property type="protein sequence ID" value="CAG8621210.1"/>
    <property type="molecule type" value="Genomic_DNA"/>
</dbReference>
<protein>
    <submittedName>
        <fullName evidence="1">13920_t:CDS:1</fullName>
    </submittedName>
</protein>
<keyword evidence="2" id="KW-1185">Reference proteome</keyword>
<accession>A0ACA9MXT4</accession>
<proteinExistence type="predicted"/>
<gene>
    <name evidence="1" type="ORF">DHETER_LOCUS8023</name>
</gene>
<name>A0ACA9MXT4_9GLOM</name>
<evidence type="ECO:0000313" key="2">
    <source>
        <dbReference type="Proteomes" id="UP000789702"/>
    </source>
</evidence>
<feature type="non-terminal residue" evidence="1">
    <location>
        <position position="177"/>
    </location>
</feature>
<comment type="caution">
    <text evidence="1">The sequence shown here is derived from an EMBL/GenBank/DDBJ whole genome shotgun (WGS) entry which is preliminary data.</text>
</comment>